<dbReference type="InterPro" id="IPR020846">
    <property type="entry name" value="MFS_dom"/>
</dbReference>
<evidence type="ECO:0000313" key="2">
    <source>
        <dbReference type="Proteomes" id="UP001642484"/>
    </source>
</evidence>
<protein>
    <submittedName>
        <fullName evidence="1">Uncharacterized protein</fullName>
    </submittedName>
</protein>
<organism evidence="1 2">
    <name type="scientific">Durusdinium trenchii</name>
    <dbReference type="NCBI Taxonomy" id="1381693"/>
    <lineage>
        <taxon>Eukaryota</taxon>
        <taxon>Sar</taxon>
        <taxon>Alveolata</taxon>
        <taxon>Dinophyceae</taxon>
        <taxon>Suessiales</taxon>
        <taxon>Symbiodiniaceae</taxon>
        <taxon>Durusdinium</taxon>
    </lineage>
</organism>
<dbReference type="PANTHER" id="PTHR23528">
    <property type="match status" value="1"/>
</dbReference>
<evidence type="ECO:0000313" key="1">
    <source>
        <dbReference type="EMBL" id="CAK9041195.1"/>
    </source>
</evidence>
<dbReference type="Proteomes" id="UP001642484">
    <property type="component" value="Unassembled WGS sequence"/>
</dbReference>
<gene>
    <name evidence="1" type="ORF">CCMP2556_LOCUS22108</name>
</gene>
<dbReference type="InterPro" id="IPR011701">
    <property type="entry name" value="MFS"/>
</dbReference>
<dbReference type="PANTHER" id="PTHR23528:SF1">
    <property type="entry name" value="MAJOR FACILITATOR SUPERFAMILY (MFS) PROFILE DOMAIN-CONTAINING PROTEIN"/>
    <property type="match status" value="1"/>
</dbReference>
<dbReference type="InterPro" id="IPR036259">
    <property type="entry name" value="MFS_trans_sf"/>
</dbReference>
<sequence length="491" mass="52918">MDSPVPRPPAVRAQNVGNADSTWSDPEDRVEELGRLVQGIEPKRGPRGEPGERGERGVPLVKWLGITCYQMFYVCLNTGMGVIVLPLEAARFHQENPSIWVGVYMGVSGSTQLICPVIGKISDQHRSSWGKRRPFILSGSFLAVLGLLAMWGASKYLLPAFFLISLLLLQLAVNGVYAAQCGLPADFLSVGSEGSEKSVVSGLVAMYTFLGSLTAMTIIILTSTAPIQVHYGIYTAAISLACAVICCSATESSSLGSASTTLTFTELRRTYVIDVSKDADFFWVCAGRMCYYMSTSVATFMYFYFRDMLHVEEEARCKAVIGSLAILMQCVGMATSLPLGRLSNRLGRKPMIYLSCMFMVCTFILYILAPLVPSLSWPAVVAAAVFYGIGSGAYLSVDYALALDCLPEGKTSAEALGLWGVVGFFGSTLGPILGGYLLSLAQGAKVAVSDKVSDSTTGSYPFMGYALIMLVLGCFMNFLVIVMTTRIRGVR</sequence>
<reference evidence="1 2" key="1">
    <citation type="submission" date="2024-02" db="EMBL/GenBank/DDBJ databases">
        <authorList>
            <person name="Chen Y."/>
            <person name="Shah S."/>
            <person name="Dougan E. K."/>
            <person name="Thang M."/>
            <person name="Chan C."/>
        </authorList>
    </citation>
    <scope>NUCLEOTIDE SEQUENCE [LARGE SCALE GENOMIC DNA]</scope>
</reference>
<dbReference type="PROSITE" id="PS50850">
    <property type="entry name" value="MFS"/>
    <property type="match status" value="1"/>
</dbReference>
<proteinExistence type="predicted"/>
<comment type="caution">
    <text evidence="1">The sequence shown here is derived from an EMBL/GenBank/DDBJ whole genome shotgun (WGS) entry which is preliminary data.</text>
</comment>
<dbReference type="SUPFAM" id="SSF103473">
    <property type="entry name" value="MFS general substrate transporter"/>
    <property type="match status" value="1"/>
</dbReference>
<name>A0ABP0LST0_9DINO</name>
<dbReference type="Pfam" id="PF07690">
    <property type="entry name" value="MFS_1"/>
    <property type="match status" value="1"/>
</dbReference>
<accession>A0ABP0LST0</accession>
<keyword evidence="2" id="KW-1185">Reference proteome</keyword>
<dbReference type="Gene3D" id="1.20.1250.20">
    <property type="entry name" value="MFS general substrate transporter like domains"/>
    <property type="match status" value="2"/>
</dbReference>
<dbReference type="EMBL" id="CAXAMN010013559">
    <property type="protein sequence ID" value="CAK9041195.1"/>
    <property type="molecule type" value="Genomic_DNA"/>
</dbReference>